<dbReference type="GO" id="GO:0006974">
    <property type="term" value="P:DNA damage response"/>
    <property type="evidence" value="ECO:0007669"/>
    <property type="project" value="UniProtKB-KW"/>
</dbReference>
<feature type="compositionally biased region" description="Pro residues" evidence="7">
    <location>
        <begin position="190"/>
        <end position="200"/>
    </location>
</feature>
<feature type="domain" description="BRCT" evidence="8">
    <location>
        <begin position="997"/>
        <end position="1100"/>
    </location>
</feature>
<protein>
    <recommendedName>
        <fullName evidence="4">PAX-interacting protein 1</fullName>
    </recommendedName>
    <alternativeName>
        <fullName evidence="5">PAX transactivation activation domain-interacting protein</fullName>
    </alternativeName>
</protein>
<gene>
    <name evidence="9" type="ORF">QE152_g1542</name>
</gene>
<dbReference type="EMBL" id="JASPKY010000009">
    <property type="protein sequence ID" value="KAK9754171.1"/>
    <property type="molecule type" value="Genomic_DNA"/>
</dbReference>
<dbReference type="InterPro" id="IPR051579">
    <property type="entry name" value="DDR_Transcriptional_Reg"/>
</dbReference>
<feature type="region of interest" description="Disordered" evidence="7">
    <location>
        <begin position="61"/>
        <end position="82"/>
    </location>
</feature>
<dbReference type="PANTHER" id="PTHR23196:SF1">
    <property type="entry name" value="PAX-INTERACTING PROTEIN 1"/>
    <property type="match status" value="1"/>
</dbReference>
<dbReference type="SMART" id="SM00292">
    <property type="entry name" value="BRCT"/>
    <property type="match status" value="4"/>
</dbReference>
<keyword evidence="2" id="KW-0227">DNA damage</keyword>
<dbReference type="Pfam" id="PF16589">
    <property type="entry name" value="BRCT_2"/>
    <property type="match status" value="1"/>
</dbReference>
<dbReference type="Gene3D" id="3.40.50.10190">
    <property type="entry name" value="BRCT domain"/>
    <property type="match status" value="4"/>
</dbReference>
<evidence type="ECO:0000256" key="1">
    <source>
        <dbReference type="ARBA" id="ARBA00004123"/>
    </source>
</evidence>
<comment type="subcellular location">
    <subcellularLocation>
        <location evidence="1">Nucleus</location>
    </subcellularLocation>
</comment>
<dbReference type="Pfam" id="PF00533">
    <property type="entry name" value="BRCT"/>
    <property type="match status" value="1"/>
</dbReference>
<evidence type="ECO:0000256" key="3">
    <source>
        <dbReference type="ARBA" id="ARBA00023242"/>
    </source>
</evidence>
<sequence length="1103" mass="125345">MQSQFNQQQAQQQQIINQQTVVVSQNQQNVLQQQFGSPNTQQFQQQQPFVQQFGSPNTQQFQQQQPFVQQQPQFNQPQPTQQLIQTQQGQQQVIACQQQQVQVQPQQQQQLLAQQQMKPQQIIGQQQLVNQKLNIQQIAGQQHILLQQQQPQQVQGTQESPQQQQQPQQVQGTQESPQRATNQHIWQQQPPTPSPTPTPQPQQAQINIQRHPNVPGQGPRVQWAPNQQPGVVLPQRQYIHLDEQTHQQLQQMSPEDRALFVQKLHKHRQQVLQNRMQAQQQQRAGHILIRGGVPIGLNSQQQMQWLQQQAKQQGVVLQQQTVSQGAIVQQPNPNLQHATPGLSPIQQQPQFTDQNQQLQLQRQQQQQQLRLQQLQLHQQREQAQKTVLQQQPQGQPPLAQPAQPTVVRALVQNQVVEGAQQQPQGQPPLAQPAQPTVVRALVQNQVVEGAGAPPVVVDPNVVQAPQSPLVVNSKTKTALANMLNTRLQSGGSTLSENIAEPSAAGTLKLMTAQHNAALNTGNRPHDLLFFQQRRIINRPTTEVIRPPPAQSVPPGPQIDPPKLHIHRGIAQSVPPGPQIDPPKLQYSPRNSVPLQHRPGTYYGHNPNLKLPPDLFLLGCVFVVVELERFLDESMPGWQKKIEKHGGEIEKQYCNRVTHVICETQRHGVVMQALRDFKRCVTLYWLSDVINRKQVLPPWIALHLPTMYWDTAPASKHLVCLTGFLATERDRVKHMIKYIGAGLTTYFSKHNTLLITTKAEGPKYNHAKKWGTPVVNVQWLTDIMLGHFTALNQLEHVKYQHFTDPPNFSFDPLLVPNLMHAWKMPINISQESYEKVKRSASPVVVPPNSKPKKIKLEQTTVTDVVVPPNSKPKKIKLEQTTVTDENDNEDLVLQSTASYRIMLSMCVEVDELRKFIRQLGGVLTKSSSDCTHLIMPQLKRTHKLLCSICVGSYILPESWLRDSHAAGKFLDESNYTIDTKEFNSEFKCDFNQTLSTKNRNKLFEGKHFFITPSIVPRKKELIELIEFCGGNVERNRRTLAQIEATNISSPYSYIILTHENDLHLVADLLKNKKDKVRIVCNSELVLSAILKQTFEVEPYAVKFL</sequence>
<keyword evidence="3" id="KW-0539">Nucleus</keyword>
<name>A0AAW1N2D7_POPJA</name>
<dbReference type="Pfam" id="PF12738">
    <property type="entry name" value="PTCB-BRCT"/>
    <property type="match status" value="1"/>
</dbReference>
<feature type="domain" description="BRCT" evidence="8">
    <location>
        <begin position="611"/>
        <end position="696"/>
    </location>
</feature>
<evidence type="ECO:0000313" key="9">
    <source>
        <dbReference type="EMBL" id="KAK9754171.1"/>
    </source>
</evidence>
<feature type="compositionally biased region" description="Low complexity" evidence="7">
    <location>
        <begin position="152"/>
        <end position="178"/>
    </location>
</feature>
<dbReference type="Pfam" id="PF16770">
    <property type="entry name" value="RTT107_BRCT_5"/>
    <property type="match status" value="1"/>
</dbReference>
<dbReference type="InterPro" id="IPR001357">
    <property type="entry name" value="BRCT_dom"/>
</dbReference>
<dbReference type="SUPFAM" id="SSF52113">
    <property type="entry name" value="BRCT domain"/>
    <property type="match status" value="4"/>
</dbReference>
<dbReference type="PROSITE" id="PS50172">
    <property type="entry name" value="BRCT"/>
    <property type="match status" value="4"/>
</dbReference>
<organism evidence="9 10">
    <name type="scientific">Popillia japonica</name>
    <name type="common">Japanese beetle</name>
    <dbReference type="NCBI Taxonomy" id="7064"/>
    <lineage>
        <taxon>Eukaryota</taxon>
        <taxon>Metazoa</taxon>
        <taxon>Ecdysozoa</taxon>
        <taxon>Arthropoda</taxon>
        <taxon>Hexapoda</taxon>
        <taxon>Insecta</taxon>
        <taxon>Pterygota</taxon>
        <taxon>Neoptera</taxon>
        <taxon>Endopterygota</taxon>
        <taxon>Coleoptera</taxon>
        <taxon>Polyphaga</taxon>
        <taxon>Scarabaeiformia</taxon>
        <taxon>Scarabaeidae</taxon>
        <taxon>Rutelinae</taxon>
        <taxon>Popillia</taxon>
    </lineage>
</organism>
<evidence type="ECO:0000256" key="4">
    <source>
        <dbReference type="ARBA" id="ARBA00023858"/>
    </source>
</evidence>
<feature type="coiled-coil region" evidence="6">
    <location>
        <begin position="355"/>
        <end position="391"/>
    </location>
</feature>
<accession>A0AAW1N2D7</accession>
<dbReference type="GO" id="GO:0044666">
    <property type="term" value="C:MLL3/4 complex"/>
    <property type="evidence" value="ECO:0007669"/>
    <property type="project" value="TreeGrafter"/>
</dbReference>
<comment type="caution">
    <text evidence="9">The sequence shown here is derived from an EMBL/GenBank/DDBJ whole genome shotgun (WGS) entry which is preliminary data.</text>
</comment>
<dbReference type="PANTHER" id="PTHR23196">
    <property type="entry name" value="PAX TRANSCRIPTION ACTIVATION DOMAIN INTERACTING PROTEIN"/>
    <property type="match status" value="1"/>
</dbReference>
<dbReference type="Proteomes" id="UP001458880">
    <property type="component" value="Unassembled WGS sequence"/>
</dbReference>
<feature type="domain" description="BRCT" evidence="8">
    <location>
        <begin position="907"/>
        <end position="976"/>
    </location>
</feature>
<evidence type="ECO:0000256" key="5">
    <source>
        <dbReference type="ARBA" id="ARBA00030146"/>
    </source>
</evidence>
<keyword evidence="6" id="KW-0175">Coiled coil</keyword>
<feature type="region of interest" description="Disordered" evidence="7">
    <location>
        <begin position="152"/>
        <end position="204"/>
    </location>
</feature>
<dbReference type="CDD" id="cd17711">
    <property type="entry name" value="BRCT_PAXIP1_rpt3"/>
    <property type="match status" value="1"/>
</dbReference>
<dbReference type="AlphaFoldDB" id="A0AAW1N2D7"/>
<evidence type="ECO:0000256" key="7">
    <source>
        <dbReference type="SAM" id="MobiDB-lite"/>
    </source>
</evidence>
<dbReference type="InterPro" id="IPR036420">
    <property type="entry name" value="BRCT_dom_sf"/>
</dbReference>
<evidence type="ECO:0000256" key="6">
    <source>
        <dbReference type="SAM" id="Coils"/>
    </source>
</evidence>
<evidence type="ECO:0000313" key="10">
    <source>
        <dbReference type="Proteomes" id="UP001458880"/>
    </source>
</evidence>
<evidence type="ECO:0000259" key="8">
    <source>
        <dbReference type="PROSITE" id="PS50172"/>
    </source>
</evidence>
<evidence type="ECO:0000256" key="2">
    <source>
        <dbReference type="ARBA" id="ARBA00022763"/>
    </source>
</evidence>
<reference evidence="9 10" key="1">
    <citation type="journal article" date="2024" name="BMC Genomics">
        <title>De novo assembly and annotation of Popillia japonica's genome with initial clues to its potential as an invasive pest.</title>
        <authorList>
            <person name="Cucini C."/>
            <person name="Boschi S."/>
            <person name="Funari R."/>
            <person name="Cardaioli E."/>
            <person name="Iannotti N."/>
            <person name="Marturano G."/>
            <person name="Paoli F."/>
            <person name="Bruttini M."/>
            <person name="Carapelli A."/>
            <person name="Frati F."/>
            <person name="Nardi F."/>
        </authorList>
    </citation>
    <scope>NUCLEOTIDE SEQUENCE [LARGE SCALE GENOMIC DNA]</scope>
    <source>
        <strain evidence="9">DMR45628</strain>
    </source>
</reference>
<proteinExistence type="predicted"/>
<feature type="domain" description="BRCT" evidence="8">
    <location>
        <begin position="718"/>
        <end position="781"/>
    </location>
</feature>
<keyword evidence="10" id="KW-1185">Reference proteome</keyword>